<dbReference type="AlphaFoldDB" id="A0A398CBM9"/>
<dbReference type="Proteomes" id="UP000266302">
    <property type="component" value="Unassembled WGS sequence"/>
</dbReference>
<comment type="caution">
    <text evidence="1">The sequence shown here is derived from an EMBL/GenBank/DDBJ whole genome shotgun (WGS) entry which is preliminary data.</text>
</comment>
<protein>
    <submittedName>
        <fullName evidence="1">Uncharacterized protein</fullName>
    </submittedName>
</protein>
<evidence type="ECO:0000313" key="1">
    <source>
        <dbReference type="EMBL" id="RID99744.1"/>
    </source>
</evidence>
<dbReference type="RefSeq" id="WP_119108188.1">
    <property type="nucleotide sequence ID" value="NZ_QXJC01000001.1"/>
</dbReference>
<sequence length="125" mass="12785">MQSSLSINRAIDINKLLAFLRAGAPATFQVKEELRDLVINALKEFARSHRITVRYVEPGRETLIICSAAGLMAGAGAGAALAGIAGALAGAGLGLAVGYACAHVSVSISPLAHGQLGFTVDTLRA</sequence>
<name>A0A398CBM9_9BURK</name>
<reference evidence="1 2" key="1">
    <citation type="submission" date="2018-09" db="EMBL/GenBank/DDBJ databases">
        <title>Draft genome of Simplicispira sp. NY-02.</title>
        <authorList>
            <person name="Im W.T."/>
        </authorList>
    </citation>
    <scope>NUCLEOTIDE SEQUENCE [LARGE SCALE GENOMIC DNA]</scope>
    <source>
        <strain evidence="1 2">NY-02</strain>
    </source>
</reference>
<gene>
    <name evidence="1" type="ORF">D3F03_04970</name>
</gene>
<evidence type="ECO:0000313" key="2">
    <source>
        <dbReference type="Proteomes" id="UP000266302"/>
    </source>
</evidence>
<proteinExistence type="predicted"/>
<accession>A0A398CBM9</accession>
<organism evidence="1 2">
    <name type="scientific">Simplicispira hankyongi</name>
    <dbReference type="NCBI Taxonomy" id="2315688"/>
    <lineage>
        <taxon>Bacteria</taxon>
        <taxon>Pseudomonadati</taxon>
        <taxon>Pseudomonadota</taxon>
        <taxon>Betaproteobacteria</taxon>
        <taxon>Burkholderiales</taxon>
        <taxon>Comamonadaceae</taxon>
        <taxon>Simplicispira</taxon>
    </lineage>
</organism>
<keyword evidence="2" id="KW-1185">Reference proteome</keyword>
<dbReference type="EMBL" id="QXJC01000001">
    <property type="protein sequence ID" value="RID99744.1"/>
    <property type="molecule type" value="Genomic_DNA"/>
</dbReference>